<organism>
    <name type="scientific">Culex quinquefasciatus</name>
    <name type="common">Southern house mosquito</name>
    <name type="synonym">Culex pungens</name>
    <dbReference type="NCBI Taxonomy" id="7176"/>
    <lineage>
        <taxon>Eukaryota</taxon>
        <taxon>Metazoa</taxon>
        <taxon>Ecdysozoa</taxon>
        <taxon>Arthropoda</taxon>
        <taxon>Hexapoda</taxon>
        <taxon>Insecta</taxon>
        <taxon>Pterygota</taxon>
        <taxon>Neoptera</taxon>
        <taxon>Endopterygota</taxon>
        <taxon>Diptera</taxon>
        <taxon>Nematocera</taxon>
        <taxon>Culicoidea</taxon>
        <taxon>Culicidae</taxon>
        <taxon>Culicinae</taxon>
        <taxon>Culicini</taxon>
        <taxon>Culex</taxon>
        <taxon>Culex</taxon>
    </lineage>
</organism>
<evidence type="ECO:0000313" key="3">
    <source>
        <dbReference type="Proteomes" id="UP000002320"/>
    </source>
</evidence>
<reference evidence="1" key="1">
    <citation type="submission" date="2007-03" db="EMBL/GenBank/DDBJ databases">
        <title>Annotation of Culex pipiens quinquefasciatus.</title>
        <authorList>
            <consortium name="The Broad Institute Genome Sequencing Platform"/>
            <person name="Atkinson P.W."/>
            <person name="Hemingway J."/>
            <person name="Christensen B.M."/>
            <person name="Higgs S."/>
            <person name="Kodira C."/>
            <person name="Hannick L."/>
            <person name="Megy K."/>
            <person name="O'Leary S."/>
            <person name="Pearson M."/>
            <person name="Haas B.J."/>
            <person name="Mauceli E."/>
            <person name="Wortman J.R."/>
            <person name="Lee N.H."/>
            <person name="Guigo R."/>
            <person name="Stanke M."/>
            <person name="Alvarado L."/>
            <person name="Amedeo P."/>
            <person name="Antoine C.H."/>
            <person name="Arensburger P."/>
            <person name="Bidwell S.L."/>
            <person name="Crawford M."/>
            <person name="Camaro F."/>
            <person name="Devon K."/>
            <person name="Engels R."/>
            <person name="Hammond M."/>
            <person name="Howarth C."/>
            <person name="Koehrsen M."/>
            <person name="Lawson D."/>
            <person name="Montgomery P."/>
            <person name="Nene V."/>
            <person name="Nusbaum C."/>
            <person name="Puiu D."/>
            <person name="Romero-Severson J."/>
            <person name="Severson D.W."/>
            <person name="Shumway M."/>
            <person name="Sisk P."/>
            <person name="Stolte C."/>
            <person name="Zeng Q."/>
            <person name="Eisenstadt E."/>
            <person name="Fraser-Liggett C."/>
            <person name="Strausberg R."/>
            <person name="Galagan J."/>
            <person name="Birren B."/>
            <person name="Collins F.H."/>
        </authorList>
    </citation>
    <scope>NUCLEOTIDE SEQUENCE [LARGE SCALE GENOMIC DNA]</scope>
    <source>
        <strain evidence="1">JHB</strain>
    </source>
</reference>
<gene>
    <name evidence="2" type="primary">6051986</name>
    <name evidence="1" type="ORF">CpipJ_CPIJ017764</name>
</gene>
<dbReference type="EMBL" id="DS232910">
    <property type="protein sequence ID" value="EDS26558.1"/>
    <property type="molecule type" value="Genomic_DNA"/>
</dbReference>
<accession>B0XF92</accession>
<dbReference type="KEGG" id="cqu:CpipJ_CPIJ017764"/>
<dbReference type="InParanoid" id="B0XF92"/>
<reference evidence="2" key="2">
    <citation type="submission" date="2020-05" db="UniProtKB">
        <authorList>
            <consortium name="EnsemblMetazoa"/>
        </authorList>
    </citation>
    <scope>IDENTIFICATION</scope>
    <source>
        <strain evidence="2">JHB</strain>
    </source>
</reference>
<evidence type="ECO:0000313" key="2">
    <source>
        <dbReference type="EnsemblMetazoa" id="CPIJ017764-PA"/>
    </source>
</evidence>
<dbReference type="VEuPathDB" id="VectorBase:CPIJ017764"/>
<dbReference type="EnsemblMetazoa" id="CPIJ017764-RA">
    <property type="protein sequence ID" value="CPIJ017764-PA"/>
    <property type="gene ID" value="CPIJ017764"/>
</dbReference>
<dbReference type="AlphaFoldDB" id="B0XF92"/>
<dbReference type="OrthoDB" id="7758501at2759"/>
<evidence type="ECO:0000313" key="1">
    <source>
        <dbReference type="EMBL" id="EDS26558.1"/>
    </source>
</evidence>
<dbReference type="Proteomes" id="UP000002320">
    <property type="component" value="Unassembled WGS sequence"/>
</dbReference>
<dbReference type="HOGENOM" id="CLU_2075437_0_0_1"/>
<protein>
    <submittedName>
        <fullName evidence="1 2">Tetratricopeptide repeat protein, tpr</fullName>
    </submittedName>
</protein>
<proteinExistence type="predicted"/>
<sequence>MDANQFKQFMAQQATMMDKIIEKIRVREAPAGAPVLPVPTPSPLMVDGDMEENFDFFERSWEEYVKATSMNTWPATADIQKVSYLLSVIGEPARKKFFNFELTEAERATPALALKAIR</sequence>
<keyword evidence="3" id="KW-1185">Reference proteome</keyword>
<dbReference type="VEuPathDB" id="VectorBase:CQUJHB007744"/>
<name>B0XF92_CULQU</name>